<keyword evidence="4" id="KW-1185">Reference proteome</keyword>
<dbReference type="Proteomes" id="UP000546917">
    <property type="component" value="Unassembled WGS sequence"/>
</dbReference>
<evidence type="ECO:0000313" key="5">
    <source>
        <dbReference type="Proteomes" id="UP000546917"/>
    </source>
</evidence>
<accession>A0A1V0N4S2</accession>
<dbReference type="Gene3D" id="1.20.1290.10">
    <property type="entry name" value="AhpD-like"/>
    <property type="match status" value="1"/>
</dbReference>
<gene>
    <name evidence="2" type="ORF">FAD_1217</name>
    <name evidence="3" type="ORF">HLB00_08775</name>
</gene>
<sequence>MDTEKKLEEVNRIMKEAGKDNSAFAGSFMNFMGATMGKGALDTKTKEFLALALGIAARCEWCISYHVNEAIKAGATRKELMEVGYVTVLMYGSQALMEMNSLVDAINKLEKQ</sequence>
<proteinExistence type="predicted"/>
<dbReference type="PANTHER" id="PTHR33930">
    <property type="entry name" value="ALKYL HYDROPEROXIDE REDUCTASE AHPD"/>
    <property type="match status" value="1"/>
</dbReference>
<reference evidence="2 4" key="1">
    <citation type="submission" date="2011-10" db="EMBL/GenBank/DDBJ databases">
        <title>Metabolic and evolutionary patterns in the extreme acidophile Ferroplasma acidiphilum.</title>
        <authorList>
            <person name="Golyshina O.V."/>
            <person name="Kozyavkin S.A."/>
            <person name="Tatusov R.L."/>
            <person name="Slesarev A.I."/>
            <person name="Golyshin P.N."/>
        </authorList>
    </citation>
    <scope>NUCLEOTIDE SEQUENCE [LARGE SCALE GENOMIC DNA]</scope>
    <source>
        <strain evidence="2">Berkeley</strain>
        <strain evidence="4">Y</strain>
    </source>
</reference>
<dbReference type="GO" id="GO:0003677">
    <property type="term" value="F:DNA binding"/>
    <property type="evidence" value="ECO:0007669"/>
    <property type="project" value="UniProtKB-KW"/>
</dbReference>
<dbReference type="InterPro" id="IPR004675">
    <property type="entry name" value="AhpD_core"/>
</dbReference>
<dbReference type="EMBL" id="CP015363">
    <property type="protein sequence ID" value="ARD85089.1"/>
    <property type="molecule type" value="Genomic_DNA"/>
</dbReference>
<dbReference type="PANTHER" id="PTHR33930:SF2">
    <property type="entry name" value="BLR3452 PROTEIN"/>
    <property type="match status" value="1"/>
</dbReference>
<dbReference type="InterPro" id="IPR003779">
    <property type="entry name" value="CMD-like"/>
</dbReference>
<protein>
    <submittedName>
        <fullName evidence="3">Carboxymuconolactone decarboxylase family protein</fullName>
    </submittedName>
    <submittedName>
        <fullName evidence="2">DNA-binding protein</fullName>
    </submittedName>
</protein>
<dbReference type="Pfam" id="PF02627">
    <property type="entry name" value="CMD"/>
    <property type="match status" value="1"/>
</dbReference>
<dbReference type="EMBL" id="JABGBP010000331">
    <property type="protein sequence ID" value="NOL60913.1"/>
    <property type="molecule type" value="Genomic_DNA"/>
</dbReference>
<reference evidence="3 5" key="2">
    <citation type="submission" date="2020-05" db="EMBL/GenBank/DDBJ databases">
        <authorList>
            <person name="Zhang R."/>
        </authorList>
    </citation>
    <scope>NUCLEOTIDE SEQUENCE [LARGE SCALE GENOMIC DNA]</scope>
    <source>
        <strain evidence="3 5">DSM 28986</strain>
    </source>
</reference>
<evidence type="ECO:0000259" key="1">
    <source>
        <dbReference type="Pfam" id="PF02627"/>
    </source>
</evidence>
<keyword evidence="2" id="KW-0238">DNA-binding</keyword>
<organism evidence="2 4">
    <name type="scientific">Ferroplasma acidiphilum</name>
    <dbReference type="NCBI Taxonomy" id="74969"/>
    <lineage>
        <taxon>Archaea</taxon>
        <taxon>Methanobacteriati</taxon>
        <taxon>Thermoplasmatota</taxon>
        <taxon>Thermoplasmata</taxon>
        <taxon>Thermoplasmatales</taxon>
        <taxon>Ferroplasmaceae</taxon>
        <taxon>Ferroplasma</taxon>
    </lineage>
</organism>
<dbReference type="GeneID" id="84217811"/>
<dbReference type="RefSeq" id="WP_081142623.1">
    <property type="nucleotide sequence ID" value="NZ_CP015363.1"/>
</dbReference>
<name>A0A1V0N4S2_9ARCH</name>
<dbReference type="KEGG" id="fai:FAD_1217"/>
<dbReference type="SUPFAM" id="SSF69118">
    <property type="entry name" value="AhpD-like"/>
    <property type="match status" value="1"/>
</dbReference>
<dbReference type="Proteomes" id="UP000192050">
    <property type="component" value="Chromosome"/>
</dbReference>
<feature type="domain" description="Carboxymuconolactone decarboxylase-like" evidence="1">
    <location>
        <begin position="24"/>
        <end position="99"/>
    </location>
</feature>
<evidence type="ECO:0000313" key="4">
    <source>
        <dbReference type="Proteomes" id="UP000192050"/>
    </source>
</evidence>
<dbReference type="NCBIfam" id="TIGR00778">
    <property type="entry name" value="ahpD_dom"/>
    <property type="match status" value="1"/>
</dbReference>
<dbReference type="STRING" id="74969.FAD_1217"/>
<evidence type="ECO:0000313" key="2">
    <source>
        <dbReference type="EMBL" id="ARD85089.1"/>
    </source>
</evidence>
<dbReference type="OrthoDB" id="111898at2157"/>
<dbReference type="GO" id="GO:0051920">
    <property type="term" value="F:peroxiredoxin activity"/>
    <property type="evidence" value="ECO:0007669"/>
    <property type="project" value="InterPro"/>
</dbReference>
<dbReference type="InterPro" id="IPR029032">
    <property type="entry name" value="AhpD-like"/>
</dbReference>
<evidence type="ECO:0000313" key="3">
    <source>
        <dbReference type="EMBL" id="NOL60913.1"/>
    </source>
</evidence>
<dbReference type="AlphaFoldDB" id="A0A1V0N4S2"/>